<proteinExistence type="predicted"/>
<dbReference type="AlphaFoldDB" id="A0A937K5S0"/>
<evidence type="ECO:0008006" key="5">
    <source>
        <dbReference type="Google" id="ProtNLM"/>
    </source>
</evidence>
<dbReference type="EMBL" id="JAESWA010000024">
    <property type="protein sequence ID" value="MBL4933359.1"/>
    <property type="molecule type" value="Genomic_DNA"/>
</dbReference>
<keyword evidence="2" id="KW-1133">Transmembrane helix</keyword>
<evidence type="ECO:0000313" key="4">
    <source>
        <dbReference type="Proteomes" id="UP000623681"/>
    </source>
</evidence>
<evidence type="ECO:0000313" key="3">
    <source>
        <dbReference type="EMBL" id="MBL4933359.1"/>
    </source>
</evidence>
<dbReference type="Proteomes" id="UP000623681">
    <property type="component" value="Unassembled WGS sequence"/>
</dbReference>
<sequence>MKISSREKFLLGILLTALIIVGYYELVFVNQRAIVNKLKNTKAETEMKYNTVMDTVNSLDKKKEDLKVLKSKIYDKSEKLYPTIIQEKIIVELDDLLKKSNVNGSISFSDISVKGIELSASKTQKLPENSFEPFIKQYNGDSTSNTSEKNDTNNPSKDTSLNVEQIKVTLNYTGTYDNLMKLISNIEQNSKKIVLSNLVVMSGGTTQVNGSLVLNYYSVPKVDKQDEDYFNWTLNNNYGKSNPFDIGVTSTSVTKSNNYDFIMTARASKSDLATVGLRYASDKKMETGIYADSNSPEDVEITLSQKDGKYYYKYKTSRESYPKGYSGTGVQFNPNGSNILIDIISNIRLDDNDKSGVNLKVINSTDKEVSVNIIGDDSSRPRVKVTSEGKTVNITNSK</sequence>
<name>A0A937K5S0_9CLOT</name>
<keyword evidence="4" id="KW-1185">Reference proteome</keyword>
<gene>
    <name evidence="3" type="ORF">JK634_16310</name>
</gene>
<evidence type="ECO:0000256" key="2">
    <source>
        <dbReference type="SAM" id="Phobius"/>
    </source>
</evidence>
<feature type="transmembrane region" description="Helical" evidence="2">
    <location>
        <begin position="9"/>
        <end position="29"/>
    </location>
</feature>
<organism evidence="3 4">
    <name type="scientific">Clostridium paridis</name>
    <dbReference type="NCBI Taxonomy" id="2803863"/>
    <lineage>
        <taxon>Bacteria</taxon>
        <taxon>Bacillati</taxon>
        <taxon>Bacillota</taxon>
        <taxon>Clostridia</taxon>
        <taxon>Eubacteriales</taxon>
        <taxon>Clostridiaceae</taxon>
        <taxon>Clostridium</taxon>
    </lineage>
</organism>
<protein>
    <recommendedName>
        <fullName evidence="5">Pilus assembly protein PilO</fullName>
    </recommendedName>
</protein>
<feature type="compositionally biased region" description="Polar residues" evidence="1">
    <location>
        <begin position="139"/>
        <end position="160"/>
    </location>
</feature>
<feature type="region of interest" description="Disordered" evidence="1">
    <location>
        <begin position="137"/>
        <end position="160"/>
    </location>
</feature>
<dbReference type="RefSeq" id="WP_202768799.1">
    <property type="nucleotide sequence ID" value="NZ_JAESWA010000024.1"/>
</dbReference>
<accession>A0A937K5S0</accession>
<reference evidence="3" key="1">
    <citation type="submission" date="2021-01" db="EMBL/GenBank/DDBJ databases">
        <title>Genome public.</title>
        <authorList>
            <person name="Liu C."/>
            <person name="Sun Q."/>
        </authorList>
    </citation>
    <scope>NUCLEOTIDE SEQUENCE</scope>
    <source>
        <strain evidence="3">YIM B02565</strain>
    </source>
</reference>
<comment type="caution">
    <text evidence="3">The sequence shown here is derived from an EMBL/GenBank/DDBJ whole genome shotgun (WGS) entry which is preliminary data.</text>
</comment>
<evidence type="ECO:0000256" key="1">
    <source>
        <dbReference type="SAM" id="MobiDB-lite"/>
    </source>
</evidence>
<keyword evidence="2" id="KW-0472">Membrane</keyword>
<keyword evidence="2" id="KW-0812">Transmembrane</keyword>